<accession>A0AAP0ID27</accession>
<feature type="compositionally biased region" description="Basic and acidic residues" evidence="2">
    <location>
        <begin position="779"/>
        <end position="788"/>
    </location>
</feature>
<dbReference type="PANTHER" id="PTHR46265:SF21">
    <property type="entry name" value="RHO GTPASE-ACTIVATING PROTEIN REN1-LIKE ISOFORM X1"/>
    <property type="match status" value="1"/>
</dbReference>
<feature type="domain" description="PH" evidence="3">
    <location>
        <begin position="33"/>
        <end position="137"/>
    </location>
</feature>
<evidence type="ECO:0000256" key="2">
    <source>
        <dbReference type="SAM" id="MobiDB-lite"/>
    </source>
</evidence>
<dbReference type="GO" id="GO:0007165">
    <property type="term" value="P:signal transduction"/>
    <property type="evidence" value="ECO:0007669"/>
    <property type="project" value="InterPro"/>
</dbReference>
<dbReference type="Proteomes" id="UP001419268">
    <property type="component" value="Unassembled WGS sequence"/>
</dbReference>
<feature type="compositionally biased region" description="Polar residues" evidence="2">
    <location>
        <begin position="529"/>
        <end position="542"/>
    </location>
</feature>
<proteinExistence type="predicted"/>
<dbReference type="PANTHER" id="PTHR46265">
    <property type="entry name" value="RHO GTPASE-ACTIVATING PROTEIN 7"/>
    <property type="match status" value="1"/>
</dbReference>
<protein>
    <recommendedName>
        <fullName evidence="7">Rho GTPase-activating protein REN1-like</fullName>
    </recommendedName>
</protein>
<dbReference type="SMART" id="SM00233">
    <property type="entry name" value="PH"/>
    <property type="match status" value="1"/>
</dbReference>
<feature type="compositionally biased region" description="Low complexity" evidence="2">
    <location>
        <begin position="716"/>
        <end position="727"/>
    </location>
</feature>
<feature type="region of interest" description="Disordered" evidence="2">
    <location>
        <begin position="389"/>
        <end position="557"/>
    </location>
</feature>
<dbReference type="GO" id="GO:0005096">
    <property type="term" value="F:GTPase activator activity"/>
    <property type="evidence" value="ECO:0007669"/>
    <property type="project" value="UniProtKB-KW"/>
</dbReference>
<feature type="compositionally biased region" description="Low complexity" evidence="2">
    <location>
        <begin position="916"/>
        <end position="928"/>
    </location>
</feature>
<keyword evidence="1" id="KW-0343">GTPase activation</keyword>
<dbReference type="Pfam" id="PF00169">
    <property type="entry name" value="PH"/>
    <property type="match status" value="1"/>
</dbReference>
<dbReference type="Pfam" id="PF00620">
    <property type="entry name" value="RhoGAP"/>
    <property type="match status" value="1"/>
</dbReference>
<feature type="compositionally biased region" description="Low complexity" evidence="2">
    <location>
        <begin position="462"/>
        <end position="473"/>
    </location>
</feature>
<dbReference type="AlphaFoldDB" id="A0AAP0ID27"/>
<organism evidence="5 6">
    <name type="scientific">Stephania cephalantha</name>
    <dbReference type="NCBI Taxonomy" id="152367"/>
    <lineage>
        <taxon>Eukaryota</taxon>
        <taxon>Viridiplantae</taxon>
        <taxon>Streptophyta</taxon>
        <taxon>Embryophyta</taxon>
        <taxon>Tracheophyta</taxon>
        <taxon>Spermatophyta</taxon>
        <taxon>Magnoliopsida</taxon>
        <taxon>Ranunculales</taxon>
        <taxon>Menispermaceae</taxon>
        <taxon>Menispermoideae</taxon>
        <taxon>Cissampelideae</taxon>
        <taxon>Stephania</taxon>
    </lineage>
</organism>
<dbReference type="InterPro" id="IPR011993">
    <property type="entry name" value="PH-like_dom_sf"/>
</dbReference>
<evidence type="ECO:0000313" key="6">
    <source>
        <dbReference type="Proteomes" id="UP001419268"/>
    </source>
</evidence>
<feature type="compositionally biased region" description="Basic and acidic residues" evidence="2">
    <location>
        <begin position="748"/>
        <end position="765"/>
    </location>
</feature>
<dbReference type="EMBL" id="JBBNAG010000008">
    <property type="protein sequence ID" value="KAK9112875.1"/>
    <property type="molecule type" value="Genomic_DNA"/>
</dbReference>
<dbReference type="InterPro" id="IPR008936">
    <property type="entry name" value="Rho_GTPase_activation_prot"/>
</dbReference>
<dbReference type="InterPro" id="IPR001849">
    <property type="entry name" value="PH_domain"/>
</dbReference>
<feature type="compositionally biased region" description="Polar residues" evidence="2">
    <location>
        <begin position="929"/>
        <end position="958"/>
    </location>
</feature>
<feature type="compositionally biased region" description="Polar residues" evidence="2">
    <location>
        <begin position="728"/>
        <end position="737"/>
    </location>
</feature>
<sequence length="1003" mass="109361">MTTRSAEMNLGDGGASYTASAPADQLRSRAGNTVFKSGPLYISSKGIGWTSWKKRWFILTRTSLVFFRTDPSAIPQRGSEVNLTLGGIDLNSSGSVVVKEDKKLLTVLFPDGRAFTLKAETTEDLYDWKTALESALAQAPSAAIVMGQNILAQNETAETTDWPPEQLVEKEKQPVKSLVVGRPILLALEDVDGSPTFLEKALTFIEQQGVKVEGILRQAADVDDVERRVREYEQGKDEFSPEEDAHVIGDCIKHILRELPSSPVPASCCNALLQACRSERGRRIKAMREVISETFPEPNRRLLQRILNMMQVVASHKSVNRMSPSAVAACMAPLLLRPLLAGECELENDFNVGGDGSVQLLQAAAAANHAQTIAITLLEEYDKIFGHDNLQESSVTPELESDSEESGSEEYEQTDDEDLLEDDEYLDSQHDSEVNTDDDLEGELSENESSGADDDQHDNEVSEGSNSDSGFSESSEHSENNQKTPSSEGQTSLPQHDNVQINKSSQNQNHSSSTMPNNESHESPKIVPASSSATKPKNQYVSSPILPSATKSGEPAYWGFRPGDYLPFVKHSNIWGRTPARKNLSMESIDFPVEEEAAIERLEATKTDLQNKIAREVKENDVLHKSLQRRKMDLNERRLALEKDIESLKEQLQKERDLKAAMEARLKTPSGCMPVSPALDDKTKAELAEIARAEEDVSNLTKKADELRSQLDQQRNENNSSVSVPSNRTPQTGNSQAIKIDLQEDVEDRGPPPHEKPTKIEEISRRTGKPPGKSYLPRKVPDKKREMDLNDLESNISTGATSSSSSMEPANMPSSASSNNGLESNLSMGNSSTASSSSMGLAIVAPSASSNSNKSSVKAEKNETNLNGLESNMTLGAILSSSSLEPADIASSTSSNSWKSSGKGEKREANLNGLESNISISRTASSSSKEPVNTTYTASSNSQKSSANELGTNTTSHAMSKRTNRLNISKEWQTQITNEIENAEKSRGSGAQSVGNLPRSSSR</sequence>
<dbReference type="CDD" id="cd00159">
    <property type="entry name" value="RhoGAP"/>
    <property type="match status" value="1"/>
</dbReference>
<dbReference type="CDD" id="cd00821">
    <property type="entry name" value="PH"/>
    <property type="match status" value="1"/>
</dbReference>
<feature type="compositionally biased region" description="Acidic residues" evidence="2">
    <location>
        <begin position="399"/>
        <end position="426"/>
    </location>
</feature>
<dbReference type="PROSITE" id="PS50003">
    <property type="entry name" value="PH_DOMAIN"/>
    <property type="match status" value="1"/>
</dbReference>
<dbReference type="SUPFAM" id="SSF50729">
    <property type="entry name" value="PH domain-like"/>
    <property type="match status" value="1"/>
</dbReference>
<evidence type="ECO:0000256" key="1">
    <source>
        <dbReference type="ARBA" id="ARBA00022468"/>
    </source>
</evidence>
<dbReference type="SUPFAM" id="SSF48350">
    <property type="entry name" value="GTPase activation domain, GAP"/>
    <property type="match status" value="1"/>
</dbReference>
<dbReference type="SMART" id="SM00324">
    <property type="entry name" value="RhoGAP"/>
    <property type="match status" value="1"/>
</dbReference>
<dbReference type="InterPro" id="IPR025757">
    <property type="entry name" value="MIP1_Leuzipper"/>
</dbReference>
<evidence type="ECO:0008006" key="7">
    <source>
        <dbReference type="Google" id="ProtNLM"/>
    </source>
</evidence>
<feature type="compositionally biased region" description="Low complexity" evidence="2">
    <location>
        <begin position="891"/>
        <end position="901"/>
    </location>
</feature>
<dbReference type="PROSITE" id="PS50238">
    <property type="entry name" value="RHOGAP"/>
    <property type="match status" value="1"/>
</dbReference>
<feature type="region of interest" description="Disordered" evidence="2">
    <location>
        <begin position="886"/>
        <end position="1003"/>
    </location>
</feature>
<reference evidence="5 6" key="1">
    <citation type="submission" date="2024-01" db="EMBL/GenBank/DDBJ databases">
        <title>Genome assemblies of Stephania.</title>
        <authorList>
            <person name="Yang L."/>
        </authorList>
    </citation>
    <scope>NUCLEOTIDE SEQUENCE [LARGE SCALE GENOMIC DNA]</scope>
    <source>
        <strain evidence="5">JXDWG</strain>
        <tissue evidence="5">Leaf</tissue>
    </source>
</reference>
<feature type="region of interest" description="Disordered" evidence="2">
    <location>
        <begin position="710"/>
        <end position="868"/>
    </location>
</feature>
<evidence type="ECO:0000259" key="4">
    <source>
        <dbReference type="PROSITE" id="PS50238"/>
    </source>
</evidence>
<gene>
    <name evidence="5" type="ORF">Scep_020394</name>
</gene>
<keyword evidence="6" id="KW-1185">Reference proteome</keyword>
<evidence type="ECO:0000313" key="5">
    <source>
        <dbReference type="EMBL" id="KAK9112875.1"/>
    </source>
</evidence>
<feature type="compositionally biased region" description="Low complexity" evidence="2">
    <location>
        <begin position="793"/>
        <end position="856"/>
    </location>
</feature>
<feature type="compositionally biased region" description="Low complexity" evidence="2">
    <location>
        <begin position="500"/>
        <end position="513"/>
    </location>
</feature>
<dbReference type="Gene3D" id="1.10.555.10">
    <property type="entry name" value="Rho GTPase activation protein"/>
    <property type="match status" value="1"/>
</dbReference>
<evidence type="ECO:0000259" key="3">
    <source>
        <dbReference type="PROSITE" id="PS50003"/>
    </source>
</evidence>
<feature type="compositionally biased region" description="Acidic residues" evidence="2">
    <location>
        <begin position="434"/>
        <end position="457"/>
    </location>
</feature>
<dbReference type="Pfam" id="PF14389">
    <property type="entry name" value="Lzipper-MIP1"/>
    <property type="match status" value="1"/>
</dbReference>
<feature type="compositionally biased region" description="Polar residues" evidence="2">
    <location>
        <begin position="989"/>
        <end position="1003"/>
    </location>
</feature>
<comment type="caution">
    <text evidence="5">The sequence shown here is derived from an EMBL/GenBank/DDBJ whole genome shotgun (WGS) entry which is preliminary data.</text>
</comment>
<feature type="compositionally biased region" description="Polar residues" evidence="2">
    <location>
        <begin position="482"/>
        <end position="499"/>
    </location>
</feature>
<feature type="domain" description="Rho-GAP" evidence="4">
    <location>
        <begin position="186"/>
        <end position="385"/>
    </location>
</feature>
<dbReference type="InterPro" id="IPR000198">
    <property type="entry name" value="RhoGAP_dom"/>
</dbReference>
<feature type="compositionally biased region" description="Polar residues" evidence="2">
    <location>
        <begin position="965"/>
        <end position="980"/>
    </location>
</feature>
<dbReference type="Gene3D" id="2.30.29.30">
    <property type="entry name" value="Pleckstrin-homology domain (PH domain)/Phosphotyrosine-binding domain (PTB)"/>
    <property type="match status" value="1"/>
</dbReference>
<name>A0AAP0ID27_9MAGN</name>
<dbReference type="InterPro" id="IPR052799">
    <property type="entry name" value="Rho_GAP_Regulators"/>
</dbReference>